<dbReference type="PANTHER" id="PTHR10443">
    <property type="entry name" value="MICROSOMAL DIPEPTIDASE"/>
    <property type="match status" value="1"/>
</dbReference>
<dbReference type="CDD" id="cd01301">
    <property type="entry name" value="rDP_like"/>
    <property type="match status" value="1"/>
</dbReference>
<keyword evidence="2" id="KW-1185">Reference proteome</keyword>
<dbReference type="Proteomes" id="UP000036780">
    <property type="component" value="Unassembled WGS sequence"/>
</dbReference>
<dbReference type="PANTHER" id="PTHR10443:SF12">
    <property type="entry name" value="DIPEPTIDASE"/>
    <property type="match status" value="1"/>
</dbReference>
<evidence type="ECO:0000313" key="2">
    <source>
        <dbReference type="Proteomes" id="UP000036780"/>
    </source>
</evidence>
<dbReference type="PROSITE" id="PS00869">
    <property type="entry name" value="RENAL_DIPEPTIDASE_1"/>
    <property type="match status" value="1"/>
</dbReference>
<gene>
    <name evidence="1" type="ORF">AFK71_14910</name>
</gene>
<dbReference type="GO" id="GO:0070573">
    <property type="term" value="F:metallodipeptidase activity"/>
    <property type="evidence" value="ECO:0007669"/>
    <property type="project" value="InterPro"/>
</dbReference>
<dbReference type="InterPro" id="IPR000180">
    <property type="entry name" value="Dipep_AS"/>
</dbReference>
<dbReference type="InterPro" id="IPR032466">
    <property type="entry name" value="Metal_Hydrolase"/>
</dbReference>
<dbReference type="Pfam" id="PF01244">
    <property type="entry name" value="Peptidase_M19"/>
    <property type="match status" value="1"/>
</dbReference>
<evidence type="ECO:0000313" key="1">
    <source>
        <dbReference type="EMBL" id="KNE19724.1"/>
    </source>
</evidence>
<comment type="caution">
    <text evidence="1">The sequence shown here is derived from an EMBL/GenBank/DDBJ whole genome shotgun (WGS) entry which is preliminary data.</text>
</comment>
<dbReference type="PROSITE" id="PS51365">
    <property type="entry name" value="RENAL_DIPEPTIDASE_2"/>
    <property type="match status" value="1"/>
</dbReference>
<dbReference type="EMBL" id="LGTO01000007">
    <property type="protein sequence ID" value="KNE19724.1"/>
    <property type="molecule type" value="Genomic_DNA"/>
</dbReference>
<reference evidence="2" key="1">
    <citation type="submission" date="2015-07" db="EMBL/GenBank/DDBJ databases">
        <title>Fjat-10053 dsm26.</title>
        <authorList>
            <person name="Liu B."/>
            <person name="Wang J."/>
            <person name="Zhu Y."/>
            <person name="Liu G."/>
            <person name="Chen Q."/>
            <person name="Chen Z."/>
            <person name="Lan J."/>
            <person name="Che J."/>
            <person name="Ge C."/>
            <person name="Shi H."/>
            <person name="Pan Z."/>
            <person name="Liu X."/>
        </authorList>
    </citation>
    <scope>NUCLEOTIDE SEQUENCE [LARGE SCALE GENOMIC DNA]</scope>
    <source>
        <strain evidence="2">DSM 26</strain>
    </source>
</reference>
<dbReference type="PATRIC" id="fig|1473.5.peg.1633"/>
<protein>
    <submittedName>
        <fullName evidence="1">Peptidase</fullName>
    </submittedName>
</protein>
<dbReference type="GeneID" id="66871215"/>
<name>A0A0L0QMI8_VIRPA</name>
<dbReference type="Gene3D" id="3.20.20.140">
    <property type="entry name" value="Metal-dependent hydrolases"/>
    <property type="match status" value="1"/>
</dbReference>
<dbReference type="OrthoDB" id="9804920at2"/>
<dbReference type="GO" id="GO:0006508">
    <property type="term" value="P:proteolysis"/>
    <property type="evidence" value="ECO:0007669"/>
    <property type="project" value="InterPro"/>
</dbReference>
<dbReference type="SUPFAM" id="SSF51556">
    <property type="entry name" value="Metallo-dependent hydrolases"/>
    <property type="match status" value="1"/>
</dbReference>
<dbReference type="RefSeq" id="WP_050352275.1">
    <property type="nucleotide sequence ID" value="NZ_BOSN01000008.1"/>
</dbReference>
<dbReference type="AlphaFoldDB" id="A0A0L0QMI8"/>
<sequence>MKDIPIFDGHNDTILKLHQSQDSDMVFFNENAFGHIDFPRAKKGKLGGGFFAAFTPNENYHVEPEKHLTKTGYDMPLPPPINQQYALNYTNALAAILFKLETASSGALKVVKSKAELTDCLKQQILAAIFHIEGAEAIDTDFHALHVFYQAGLRSLGIVWSRPNQYGEGVPFRYPSTPNIGGGLTDAGKRLVKECNQLGIMIDTTHLNEKGFWDVVHLSDAPIVATHSNVHAICPISRNLTDEQLQAVKDSDGVVGINYAINMLRADGQFDTNIPLDTIVEHISYIADNYGVDHVALGSDFDGTRVPDSLKDVTGLPRLVDRLKAAGFTEKETRKIAYENWVRVLGRTWKD</sequence>
<organism evidence="1 2">
    <name type="scientific">Virgibacillus pantothenticus</name>
    <dbReference type="NCBI Taxonomy" id="1473"/>
    <lineage>
        <taxon>Bacteria</taxon>
        <taxon>Bacillati</taxon>
        <taxon>Bacillota</taxon>
        <taxon>Bacilli</taxon>
        <taxon>Bacillales</taxon>
        <taxon>Bacillaceae</taxon>
        <taxon>Virgibacillus</taxon>
    </lineage>
</organism>
<dbReference type="InterPro" id="IPR008257">
    <property type="entry name" value="Pept_M19"/>
</dbReference>
<accession>A0A0L0QMI8</accession>
<proteinExistence type="predicted"/>